<dbReference type="Pfam" id="PF03125">
    <property type="entry name" value="Sre"/>
    <property type="match status" value="1"/>
</dbReference>
<dbReference type="PANTHER" id="PTHR47518">
    <property type="entry name" value="SERPENTINE RECEPTOR CLASS EPSILON-13-RELATED"/>
    <property type="match status" value="1"/>
</dbReference>
<reference evidence="4" key="1">
    <citation type="submission" date="2022-11" db="UniProtKB">
        <authorList>
            <consortium name="WormBaseParasite"/>
        </authorList>
    </citation>
    <scope>IDENTIFICATION</scope>
</reference>
<comment type="similarity">
    <text evidence="1">Belongs to the nematode receptor-like protein sre family.</text>
</comment>
<protein>
    <submittedName>
        <fullName evidence="4">Gustatory receptor</fullName>
    </submittedName>
</protein>
<evidence type="ECO:0000313" key="3">
    <source>
        <dbReference type="Proteomes" id="UP000887577"/>
    </source>
</evidence>
<dbReference type="AlphaFoldDB" id="A0A914XST4"/>
<feature type="transmembrane region" description="Helical" evidence="2">
    <location>
        <begin position="34"/>
        <end position="56"/>
    </location>
</feature>
<dbReference type="Proteomes" id="UP000887577">
    <property type="component" value="Unplaced"/>
</dbReference>
<evidence type="ECO:0000313" key="4">
    <source>
        <dbReference type="WBParaSite" id="PSU_v2.g10334.t1"/>
    </source>
</evidence>
<evidence type="ECO:0000256" key="2">
    <source>
        <dbReference type="SAM" id="Phobius"/>
    </source>
</evidence>
<accession>A0A914XST4</accession>
<dbReference type="GO" id="GO:0016020">
    <property type="term" value="C:membrane"/>
    <property type="evidence" value="ECO:0007669"/>
    <property type="project" value="InterPro"/>
</dbReference>
<organism evidence="3 4">
    <name type="scientific">Panagrolaimus superbus</name>
    <dbReference type="NCBI Taxonomy" id="310955"/>
    <lineage>
        <taxon>Eukaryota</taxon>
        <taxon>Metazoa</taxon>
        <taxon>Ecdysozoa</taxon>
        <taxon>Nematoda</taxon>
        <taxon>Chromadorea</taxon>
        <taxon>Rhabditida</taxon>
        <taxon>Tylenchina</taxon>
        <taxon>Panagrolaimomorpha</taxon>
        <taxon>Panagrolaimoidea</taxon>
        <taxon>Panagrolaimidae</taxon>
        <taxon>Panagrolaimus</taxon>
    </lineage>
</organism>
<dbReference type="WBParaSite" id="PSU_v2.g10334.t1">
    <property type="protein sequence ID" value="PSU_v2.g10334.t1"/>
    <property type="gene ID" value="PSU_v2.g10334"/>
</dbReference>
<sequence>MRHNRLIGICIALQWGFASLGVYCFCTGIVRSSILIAIYGLIMFVSVLIYVLLSWINNRRFRLYQQNRKSLCLSERFQLSENLRTQKMFANLTIVLFVANILCLGAFVFMSYGNGNFLQPCLKAIFDYSVVLYAYIFPIISITSVPDLRISYSMWFYRCRKRIFPISATNGDEIDDTRKKLKHLKNTKGKQMVFTIEQEMAVYYTTLNAIWSEDIRHDRHRVRYTPDKYKY</sequence>
<name>A0A914XST4_9BILA</name>
<dbReference type="PANTHER" id="PTHR47518:SF9">
    <property type="entry name" value="SERPENTINE RECEPTOR, CLASS T"/>
    <property type="match status" value="1"/>
</dbReference>
<dbReference type="InterPro" id="IPR052854">
    <property type="entry name" value="Serpentine_rcpt_epsilon"/>
</dbReference>
<keyword evidence="2" id="KW-0812">Transmembrane</keyword>
<feature type="transmembrane region" description="Helical" evidence="2">
    <location>
        <begin position="89"/>
        <end position="112"/>
    </location>
</feature>
<proteinExistence type="inferred from homology"/>
<dbReference type="InterPro" id="IPR004151">
    <property type="entry name" value="7TM_GPCR_serpentine_rcpt_Sre"/>
</dbReference>
<feature type="transmembrane region" description="Helical" evidence="2">
    <location>
        <begin position="132"/>
        <end position="152"/>
    </location>
</feature>
<keyword evidence="3" id="KW-1185">Reference proteome</keyword>
<keyword evidence="2" id="KW-0472">Membrane</keyword>
<evidence type="ECO:0000256" key="1">
    <source>
        <dbReference type="ARBA" id="ARBA00006803"/>
    </source>
</evidence>
<dbReference type="GO" id="GO:0007606">
    <property type="term" value="P:sensory perception of chemical stimulus"/>
    <property type="evidence" value="ECO:0007669"/>
    <property type="project" value="InterPro"/>
</dbReference>
<keyword evidence="2" id="KW-1133">Transmembrane helix</keyword>